<dbReference type="GO" id="GO:0016887">
    <property type="term" value="F:ATP hydrolysis activity"/>
    <property type="evidence" value="ECO:0007669"/>
    <property type="project" value="InterPro"/>
</dbReference>
<dbReference type="InterPro" id="IPR027417">
    <property type="entry name" value="P-loop_NTPase"/>
</dbReference>
<name>A0A0E3WIA5_9BACL</name>
<keyword evidence="1" id="KW-0813">Transport</keyword>
<protein>
    <submittedName>
        <fullName evidence="5">ABC transporter, ATP-binding protein</fullName>
    </submittedName>
</protein>
<dbReference type="PANTHER" id="PTHR24220">
    <property type="entry name" value="IMPORT ATP-BINDING PROTEIN"/>
    <property type="match status" value="1"/>
</dbReference>
<dbReference type="Pfam" id="PF00005">
    <property type="entry name" value="ABC_tran"/>
    <property type="match status" value="1"/>
</dbReference>
<proteinExistence type="predicted"/>
<dbReference type="PANTHER" id="PTHR24220:SF86">
    <property type="entry name" value="ABC TRANSPORTER ABCH.1"/>
    <property type="match status" value="1"/>
</dbReference>
<dbReference type="PROSITE" id="PS50893">
    <property type="entry name" value="ABC_TRANSPORTER_2"/>
    <property type="match status" value="1"/>
</dbReference>
<evidence type="ECO:0000313" key="5">
    <source>
        <dbReference type="EMBL" id="CQR56698.1"/>
    </source>
</evidence>
<dbReference type="GO" id="GO:0098796">
    <property type="term" value="C:membrane protein complex"/>
    <property type="evidence" value="ECO:0007669"/>
    <property type="project" value="UniProtKB-ARBA"/>
</dbReference>
<evidence type="ECO:0000256" key="1">
    <source>
        <dbReference type="ARBA" id="ARBA00022448"/>
    </source>
</evidence>
<dbReference type="CDD" id="cd03255">
    <property type="entry name" value="ABC_MJ0796_LolCDE_FtsE"/>
    <property type="match status" value="1"/>
</dbReference>
<feature type="domain" description="ABC transporter" evidence="4">
    <location>
        <begin position="4"/>
        <end position="244"/>
    </location>
</feature>
<dbReference type="KEGG" id="pri:PRIO_4296"/>
<dbReference type="EMBL" id="LN831776">
    <property type="protein sequence ID" value="CQR56698.1"/>
    <property type="molecule type" value="Genomic_DNA"/>
</dbReference>
<dbReference type="InterPro" id="IPR003439">
    <property type="entry name" value="ABC_transporter-like_ATP-bd"/>
</dbReference>
<dbReference type="HOGENOM" id="CLU_000604_1_22_9"/>
<dbReference type="InterPro" id="IPR003593">
    <property type="entry name" value="AAA+_ATPase"/>
</dbReference>
<dbReference type="InterPro" id="IPR017911">
    <property type="entry name" value="MacB-like_ATP-bd"/>
</dbReference>
<dbReference type="SMART" id="SM00382">
    <property type="entry name" value="AAA"/>
    <property type="match status" value="1"/>
</dbReference>
<dbReference type="PATRIC" id="fig|1073571.4.peg.4601"/>
<gene>
    <name evidence="5" type="ORF">PRIO_4296</name>
</gene>
<dbReference type="GO" id="GO:0005886">
    <property type="term" value="C:plasma membrane"/>
    <property type="evidence" value="ECO:0007669"/>
    <property type="project" value="TreeGrafter"/>
</dbReference>
<dbReference type="Proteomes" id="UP000033163">
    <property type="component" value="Chromosome I"/>
</dbReference>
<keyword evidence="2" id="KW-0547">Nucleotide-binding</keyword>
<evidence type="ECO:0000259" key="4">
    <source>
        <dbReference type="PROSITE" id="PS50893"/>
    </source>
</evidence>
<dbReference type="RefSeq" id="WP_020428547.1">
    <property type="nucleotide sequence ID" value="NZ_AGBD01000677.1"/>
</dbReference>
<dbReference type="GO" id="GO:0022857">
    <property type="term" value="F:transmembrane transporter activity"/>
    <property type="evidence" value="ECO:0007669"/>
    <property type="project" value="TreeGrafter"/>
</dbReference>
<dbReference type="SUPFAM" id="SSF52540">
    <property type="entry name" value="P-loop containing nucleoside triphosphate hydrolases"/>
    <property type="match status" value="1"/>
</dbReference>
<dbReference type="AlphaFoldDB" id="A0A0E3WIA5"/>
<accession>A0A0E3WIA5</accession>
<evidence type="ECO:0000313" key="6">
    <source>
        <dbReference type="Proteomes" id="UP000033163"/>
    </source>
</evidence>
<dbReference type="PROSITE" id="PS00211">
    <property type="entry name" value="ABC_TRANSPORTER_1"/>
    <property type="match status" value="1"/>
</dbReference>
<dbReference type="FunFam" id="3.40.50.300:FF:000032">
    <property type="entry name" value="Export ABC transporter ATP-binding protein"/>
    <property type="match status" value="1"/>
</dbReference>
<organism evidence="5 6">
    <name type="scientific">Paenibacillus riograndensis SBR5</name>
    <dbReference type="NCBI Taxonomy" id="1073571"/>
    <lineage>
        <taxon>Bacteria</taxon>
        <taxon>Bacillati</taxon>
        <taxon>Bacillota</taxon>
        <taxon>Bacilli</taxon>
        <taxon>Bacillales</taxon>
        <taxon>Paenibacillaceae</taxon>
        <taxon>Paenibacillus</taxon>
        <taxon>Paenibacillus sonchi group</taxon>
    </lineage>
</organism>
<dbReference type="InterPro" id="IPR017871">
    <property type="entry name" value="ABC_transporter-like_CS"/>
</dbReference>
<reference evidence="6" key="1">
    <citation type="submission" date="2015-03" db="EMBL/GenBank/DDBJ databases">
        <authorList>
            <person name="Wibberg D."/>
        </authorList>
    </citation>
    <scope>NUCLEOTIDE SEQUENCE [LARGE SCALE GENOMIC DNA]</scope>
</reference>
<evidence type="ECO:0000256" key="2">
    <source>
        <dbReference type="ARBA" id="ARBA00022741"/>
    </source>
</evidence>
<dbReference type="Gene3D" id="3.40.50.300">
    <property type="entry name" value="P-loop containing nucleotide triphosphate hydrolases"/>
    <property type="match status" value="1"/>
</dbReference>
<dbReference type="GO" id="GO:0005524">
    <property type="term" value="F:ATP binding"/>
    <property type="evidence" value="ECO:0007669"/>
    <property type="project" value="UniProtKB-KW"/>
</dbReference>
<sequence>MVILEASGLHKVYDNGQSNPQPVLRNIKLQIQQGEFVAVMGPSGSGKSTLLYTVSGMDPITTGSVAFNGRELAGLNENELAEIRLNEMGFIFQQMHLLKNLNIRDNILLPAYRAGQISRRSINKSAAELMRLTGISALAERNITQVSGGQMQRAAICRALINEPVMLFGDEPTGALNSQAATEIMGILAEINQSGTTILLATHDPRVAAKAERVLYMLDGNMASEQWLGKYNSREHELKLREERLSRWLNQMKF</sequence>
<evidence type="ECO:0000256" key="3">
    <source>
        <dbReference type="ARBA" id="ARBA00022840"/>
    </source>
</evidence>
<keyword evidence="3 5" id="KW-0067">ATP-binding</keyword>
<dbReference type="InterPro" id="IPR015854">
    <property type="entry name" value="ABC_transpr_LolD-like"/>
</dbReference>